<dbReference type="SUPFAM" id="SSF103473">
    <property type="entry name" value="MFS general substrate transporter"/>
    <property type="match status" value="1"/>
</dbReference>
<protein>
    <submittedName>
        <fullName evidence="8">Putative MFS family arabinose efflux permease</fullName>
    </submittedName>
</protein>
<dbReference type="InterPro" id="IPR020846">
    <property type="entry name" value="MFS_dom"/>
</dbReference>
<dbReference type="RefSeq" id="WP_107955938.1">
    <property type="nucleotide sequence ID" value="NZ_QAYE01000016.1"/>
</dbReference>
<feature type="domain" description="Major facilitator superfamily (MFS) profile" evidence="7">
    <location>
        <begin position="24"/>
        <end position="391"/>
    </location>
</feature>
<feature type="transmembrane region" description="Helical" evidence="6">
    <location>
        <begin position="115"/>
        <end position="136"/>
    </location>
</feature>
<feature type="transmembrane region" description="Helical" evidence="6">
    <location>
        <begin position="90"/>
        <end position="109"/>
    </location>
</feature>
<dbReference type="EMBL" id="QAYE01000016">
    <property type="protein sequence ID" value="PTW43657.1"/>
    <property type="molecule type" value="Genomic_DNA"/>
</dbReference>
<evidence type="ECO:0000313" key="8">
    <source>
        <dbReference type="EMBL" id="PTW43657.1"/>
    </source>
</evidence>
<keyword evidence="3 6" id="KW-0812">Transmembrane</keyword>
<dbReference type="GeneID" id="91007789"/>
<dbReference type="InterPro" id="IPR050189">
    <property type="entry name" value="MFS_Efflux_Transporters"/>
</dbReference>
<feature type="transmembrane region" description="Helical" evidence="6">
    <location>
        <begin position="282"/>
        <end position="300"/>
    </location>
</feature>
<sequence length="404" mass="41008">MPSSSNKRRVKASVAPRSKLPTAALAGLAASGFLCIVTETLPAGLLPQIASGLQISEAIAGQLVAVYALGSLLAAIPLTSLTQGLRRRPVLLTTIICFVVGNTLTAWAGSITVVLVARFVAGCAAGLAWGILAGYARSIVRADQTGPAMALAMVGVPLALSLGVPIGTFLGGLVGWRGSFLILSALSVVLIGWIIFKVPDAAGRTGDDRPSLRRVVATPGIIPILLVILAWMTGHNTLYTYIAPFATAASVRVDLVLLAFGISSLVGIWIVGRLVDRMLRMLVLLAIGSFAAVAVLLTFAGGQGLAVYAAAIVWGLGFGGAGAMMQTASADAAGDGVDLAQAMVTTAWNLAIAVGGALGGVLLTTGGTTLLPPAVVALTLIAFLIALAARRFAFPPGHRSTSAS</sequence>
<accession>A0A2T5TWL5</accession>
<feature type="transmembrane region" description="Helical" evidence="6">
    <location>
        <begin position="216"/>
        <end position="235"/>
    </location>
</feature>
<feature type="transmembrane region" description="Helical" evidence="6">
    <location>
        <begin position="59"/>
        <end position="78"/>
    </location>
</feature>
<dbReference type="InterPro" id="IPR011701">
    <property type="entry name" value="MFS"/>
</dbReference>
<keyword evidence="4 6" id="KW-1133">Transmembrane helix</keyword>
<feature type="transmembrane region" description="Helical" evidence="6">
    <location>
        <begin position="306"/>
        <end position="325"/>
    </location>
</feature>
<evidence type="ECO:0000256" key="5">
    <source>
        <dbReference type="ARBA" id="ARBA00023136"/>
    </source>
</evidence>
<dbReference type="CDD" id="cd17324">
    <property type="entry name" value="MFS_NepI_like"/>
    <property type="match status" value="1"/>
</dbReference>
<evidence type="ECO:0000256" key="3">
    <source>
        <dbReference type="ARBA" id="ARBA00022692"/>
    </source>
</evidence>
<dbReference type="InterPro" id="IPR036259">
    <property type="entry name" value="MFS_trans_sf"/>
</dbReference>
<evidence type="ECO:0000313" key="9">
    <source>
        <dbReference type="Proteomes" id="UP000244013"/>
    </source>
</evidence>
<comment type="subcellular location">
    <subcellularLocation>
        <location evidence="1">Cell membrane</location>
        <topology evidence="1">Multi-pass membrane protein</topology>
    </subcellularLocation>
</comment>
<dbReference type="OrthoDB" id="9810111at2"/>
<dbReference type="GO" id="GO:0005886">
    <property type="term" value="C:plasma membrane"/>
    <property type="evidence" value="ECO:0007669"/>
    <property type="project" value="UniProtKB-SubCell"/>
</dbReference>
<feature type="transmembrane region" description="Helical" evidence="6">
    <location>
        <begin position="148"/>
        <end position="170"/>
    </location>
</feature>
<dbReference type="PANTHER" id="PTHR43124">
    <property type="entry name" value="PURINE EFFLUX PUMP PBUE"/>
    <property type="match status" value="1"/>
</dbReference>
<feature type="transmembrane region" description="Helical" evidence="6">
    <location>
        <begin position="370"/>
        <end position="389"/>
    </location>
</feature>
<evidence type="ECO:0000256" key="2">
    <source>
        <dbReference type="ARBA" id="ARBA00022475"/>
    </source>
</evidence>
<dbReference type="Gene3D" id="1.20.1250.20">
    <property type="entry name" value="MFS general substrate transporter like domains"/>
    <property type="match status" value="1"/>
</dbReference>
<evidence type="ECO:0000256" key="6">
    <source>
        <dbReference type="SAM" id="Phobius"/>
    </source>
</evidence>
<feature type="transmembrane region" description="Helical" evidence="6">
    <location>
        <begin position="346"/>
        <end position="364"/>
    </location>
</feature>
<keyword evidence="5 6" id="KW-0472">Membrane</keyword>
<reference evidence="8 9" key="1">
    <citation type="submission" date="2018-04" db="EMBL/GenBank/DDBJ databases">
        <title>Genomic Encyclopedia of Type Strains, Phase III (KMG-III): the genomes of soil and plant-associated and newly described type strains.</title>
        <authorList>
            <person name="Whitman W."/>
        </authorList>
    </citation>
    <scope>NUCLEOTIDE SEQUENCE [LARGE SCALE GENOMIC DNA]</scope>
    <source>
        <strain evidence="8 9">MA-olki</strain>
    </source>
</reference>
<keyword evidence="2" id="KW-1003">Cell membrane</keyword>
<feature type="transmembrane region" description="Helical" evidence="6">
    <location>
        <begin position="176"/>
        <end position="196"/>
    </location>
</feature>
<dbReference type="AlphaFoldDB" id="A0A2T5TWL5"/>
<name>A0A2T5TWL5_9SPHN</name>
<evidence type="ECO:0000256" key="4">
    <source>
        <dbReference type="ARBA" id="ARBA00022989"/>
    </source>
</evidence>
<proteinExistence type="predicted"/>
<organism evidence="8 9">
    <name type="scientific">Sphingomonas faeni</name>
    <dbReference type="NCBI Taxonomy" id="185950"/>
    <lineage>
        <taxon>Bacteria</taxon>
        <taxon>Pseudomonadati</taxon>
        <taxon>Pseudomonadota</taxon>
        <taxon>Alphaproteobacteria</taxon>
        <taxon>Sphingomonadales</taxon>
        <taxon>Sphingomonadaceae</taxon>
        <taxon>Sphingomonas</taxon>
    </lineage>
</organism>
<dbReference type="Proteomes" id="UP000244013">
    <property type="component" value="Unassembled WGS sequence"/>
</dbReference>
<gene>
    <name evidence="8" type="ORF">C8J25_11618</name>
</gene>
<evidence type="ECO:0000259" key="7">
    <source>
        <dbReference type="PROSITE" id="PS50850"/>
    </source>
</evidence>
<dbReference type="GO" id="GO:0022857">
    <property type="term" value="F:transmembrane transporter activity"/>
    <property type="evidence" value="ECO:0007669"/>
    <property type="project" value="InterPro"/>
</dbReference>
<dbReference type="PANTHER" id="PTHR43124:SF3">
    <property type="entry name" value="CHLORAMPHENICOL EFFLUX PUMP RV0191"/>
    <property type="match status" value="1"/>
</dbReference>
<dbReference type="PROSITE" id="PS50850">
    <property type="entry name" value="MFS"/>
    <property type="match status" value="1"/>
</dbReference>
<dbReference type="Pfam" id="PF07690">
    <property type="entry name" value="MFS_1"/>
    <property type="match status" value="1"/>
</dbReference>
<evidence type="ECO:0000256" key="1">
    <source>
        <dbReference type="ARBA" id="ARBA00004651"/>
    </source>
</evidence>
<comment type="caution">
    <text evidence="8">The sequence shown here is derived from an EMBL/GenBank/DDBJ whole genome shotgun (WGS) entry which is preliminary data.</text>
</comment>
<feature type="transmembrane region" description="Helical" evidence="6">
    <location>
        <begin position="255"/>
        <end position="275"/>
    </location>
</feature>